<feature type="transmembrane region" description="Helical" evidence="10">
    <location>
        <begin position="825"/>
        <end position="846"/>
    </location>
</feature>
<feature type="transmembrane region" description="Helical" evidence="10">
    <location>
        <begin position="1012"/>
        <end position="1033"/>
    </location>
</feature>
<feature type="domain" description="ABC transporter" evidence="11">
    <location>
        <begin position="1153"/>
        <end position="1402"/>
    </location>
</feature>
<evidence type="ECO:0000259" key="11">
    <source>
        <dbReference type="PROSITE" id="PS50893"/>
    </source>
</evidence>
<evidence type="ECO:0008006" key="15">
    <source>
        <dbReference type="Google" id="ProtNLM"/>
    </source>
</evidence>
<feature type="domain" description="ABC transporter" evidence="11">
    <location>
        <begin position="427"/>
        <end position="660"/>
    </location>
</feature>
<dbReference type="Gene3D" id="3.40.50.300">
    <property type="entry name" value="P-loop containing nucleotide triphosphate hydrolases"/>
    <property type="match status" value="2"/>
</dbReference>
<dbReference type="SUPFAM" id="SSF90123">
    <property type="entry name" value="ABC transporter transmembrane region"/>
    <property type="match status" value="2"/>
</dbReference>
<reference evidence="13 14" key="1">
    <citation type="submission" date="2019-07" db="EMBL/GenBank/DDBJ databases">
        <title>Genomes of Cafeteria roenbergensis.</title>
        <authorList>
            <person name="Fischer M.G."/>
            <person name="Hackl T."/>
            <person name="Roman M."/>
        </authorList>
    </citation>
    <scope>NUCLEOTIDE SEQUENCE [LARGE SCALE GENOMIC DNA]</scope>
    <source>
        <strain evidence="13 14">E4-10P</strain>
    </source>
</reference>
<feature type="region of interest" description="Disordered" evidence="9">
    <location>
        <begin position="671"/>
        <end position="696"/>
    </location>
</feature>
<keyword evidence="6" id="KW-0067">ATP-binding</keyword>
<dbReference type="InterPro" id="IPR036640">
    <property type="entry name" value="ABC1_TM_sf"/>
</dbReference>
<dbReference type="OrthoDB" id="6500128at2759"/>
<dbReference type="GO" id="GO:0005524">
    <property type="term" value="F:ATP binding"/>
    <property type="evidence" value="ECO:0007669"/>
    <property type="project" value="UniProtKB-KW"/>
</dbReference>
<dbReference type="PROSITE" id="PS50893">
    <property type="entry name" value="ABC_TRANSPORTER_2"/>
    <property type="match status" value="2"/>
</dbReference>
<feature type="transmembrane region" description="Helical" evidence="10">
    <location>
        <begin position="252"/>
        <end position="270"/>
    </location>
</feature>
<keyword evidence="8 10" id="KW-0472">Membrane</keyword>
<evidence type="ECO:0000256" key="8">
    <source>
        <dbReference type="ARBA" id="ARBA00023136"/>
    </source>
</evidence>
<dbReference type="PANTHER" id="PTHR24223:SF330">
    <property type="entry name" value="ATP-BINDING CASSETTE SUB-FAMILY C MEMBER 10"/>
    <property type="match status" value="1"/>
</dbReference>
<evidence type="ECO:0000256" key="9">
    <source>
        <dbReference type="SAM" id="MobiDB-lite"/>
    </source>
</evidence>
<dbReference type="FunFam" id="1.20.1560.10:FF:000013">
    <property type="entry name" value="ABC transporter C family member 2"/>
    <property type="match status" value="1"/>
</dbReference>
<feature type="compositionally biased region" description="Low complexity" evidence="9">
    <location>
        <begin position="676"/>
        <end position="696"/>
    </location>
</feature>
<dbReference type="GO" id="GO:0016887">
    <property type="term" value="F:ATP hydrolysis activity"/>
    <property type="evidence" value="ECO:0007669"/>
    <property type="project" value="InterPro"/>
</dbReference>
<dbReference type="InterPro" id="IPR003593">
    <property type="entry name" value="AAA+_ATPase"/>
</dbReference>
<feature type="transmembrane region" description="Helical" evidence="10">
    <location>
        <begin position="1045"/>
        <end position="1068"/>
    </location>
</feature>
<dbReference type="PROSITE" id="PS50929">
    <property type="entry name" value="ABC_TM1F"/>
    <property type="match status" value="2"/>
</dbReference>
<dbReference type="Pfam" id="PF00005">
    <property type="entry name" value="ABC_tran"/>
    <property type="match status" value="2"/>
</dbReference>
<dbReference type="InterPro" id="IPR017871">
    <property type="entry name" value="ABC_transporter-like_CS"/>
</dbReference>
<evidence type="ECO:0000256" key="4">
    <source>
        <dbReference type="ARBA" id="ARBA00022737"/>
    </source>
</evidence>
<evidence type="ECO:0000256" key="3">
    <source>
        <dbReference type="ARBA" id="ARBA00022692"/>
    </source>
</evidence>
<dbReference type="InterPro" id="IPR050173">
    <property type="entry name" value="ABC_transporter_C-like"/>
</dbReference>
<dbReference type="Gene3D" id="1.20.1560.10">
    <property type="entry name" value="ABC transporter type 1, transmembrane domain"/>
    <property type="match status" value="2"/>
</dbReference>
<evidence type="ECO:0000256" key="5">
    <source>
        <dbReference type="ARBA" id="ARBA00022741"/>
    </source>
</evidence>
<comment type="subcellular location">
    <subcellularLocation>
        <location evidence="1">Membrane</location>
        <topology evidence="1">Multi-pass membrane protein</topology>
    </subcellularLocation>
</comment>
<evidence type="ECO:0000256" key="6">
    <source>
        <dbReference type="ARBA" id="ARBA00022840"/>
    </source>
</evidence>
<feature type="domain" description="ABC transmembrane type-1" evidence="12">
    <location>
        <begin position="769"/>
        <end position="1076"/>
    </location>
</feature>
<gene>
    <name evidence="13" type="ORF">FNF27_06309</name>
</gene>
<keyword evidence="4" id="KW-0677">Repeat</keyword>
<keyword evidence="7 10" id="KW-1133">Transmembrane helix</keyword>
<organism evidence="13 14">
    <name type="scientific">Cafeteria roenbergensis</name>
    <name type="common">Marine flagellate</name>
    <dbReference type="NCBI Taxonomy" id="33653"/>
    <lineage>
        <taxon>Eukaryota</taxon>
        <taxon>Sar</taxon>
        <taxon>Stramenopiles</taxon>
        <taxon>Bigyra</taxon>
        <taxon>Opalozoa</taxon>
        <taxon>Bicosoecida</taxon>
        <taxon>Cafeteriaceae</taxon>
        <taxon>Cafeteria</taxon>
    </lineage>
</organism>
<dbReference type="Pfam" id="PF00664">
    <property type="entry name" value="ABC_membrane"/>
    <property type="match status" value="2"/>
</dbReference>
<dbReference type="SMART" id="SM00382">
    <property type="entry name" value="AAA"/>
    <property type="match status" value="2"/>
</dbReference>
<comment type="caution">
    <text evidence="13">The sequence shown here is derived from an EMBL/GenBank/DDBJ whole genome shotgun (WGS) entry which is preliminary data.</text>
</comment>
<dbReference type="PANTHER" id="PTHR24223">
    <property type="entry name" value="ATP-BINDING CASSETTE SUB-FAMILY C"/>
    <property type="match status" value="1"/>
</dbReference>
<dbReference type="InterPro" id="IPR011527">
    <property type="entry name" value="ABC1_TM_dom"/>
</dbReference>
<keyword evidence="5" id="KW-0547">Nucleotide-binding</keyword>
<dbReference type="GO" id="GO:0016020">
    <property type="term" value="C:membrane"/>
    <property type="evidence" value="ECO:0007669"/>
    <property type="project" value="UniProtKB-SubCell"/>
</dbReference>
<evidence type="ECO:0000313" key="13">
    <source>
        <dbReference type="EMBL" id="KAA0171399.1"/>
    </source>
</evidence>
<evidence type="ECO:0000259" key="12">
    <source>
        <dbReference type="PROSITE" id="PS50929"/>
    </source>
</evidence>
<name>A0A5A8E1Q1_CAFRO</name>
<feature type="compositionally biased region" description="Low complexity" evidence="9">
    <location>
        <begin position="379"/>
        <end position="390"/>
    </location>
</feature>
<feature type="region of interest" description="Disordered" evidence="9">
    <location>
        <begin position="362"/>
        <end position="403"/>
    </location>
</feature>
<feature type="transmembrane region" description="Helical" evidence="10">
    <location>
        <begin position="757"/>
        <end position="776"/>
    </location>
</feature>
<dbReference type="InterPro" id="IPR027417">
    <property type="entry name" value="P-loop_NTPase"/>
</dbReference>
<evidence type="ECO:0000256" key="10">
    <source>
        <dbReference type="SAM" id="Phobius"/>
    </source>
</evidence>
<dbReference type="Proteomes" id="UP000322899">
    <property type="component" value="Unassembled WGS sequence"/>
</dbReference>
<accession>A0A5A8E1Q1</accession>
<proteinExistence type="predicted"/>
<dbReference type="GO" id="GO:0140359">
    <property type="term" value="F:ABC-type transporter activity"/>
    <property type="evidence" value="ECO:0007669"/>
    <property type="project" value="InterPro"/>
</dbReference>
<dbReference type="CDD" id="cd18605">
    <property type="entry name" value="ABC_6TM_MRP7_D2_like"/>
    <property type="match status" value="1"/>
</dbReference>
<feature type="transmembrane region" description="Helical" evidence="10">
    <location>
        <begin position="205"/>
        <end position="232"/>
    </location>
</feature>
<protein>
    <recommendedName>
        <fullName evidence="15">ABC transporter domain-containing protein</fullName>
    </recommendedName>
</protein>
<evidence type="ECO:0000256" key="7">
    <source>
        <dbReference type="ARBA" id="ARBA00022989"/>
    </source>
</evidence>
<keyword evidence="3 10" id="KW-0812">Transmembrane</keyword>
<dbReference type="PROSITE" id="PS00211">
    <property type="entry name" value="ABC_TRANSPORTER_1"/>
    <property type="match status" value="1"/>
</dbReference>
<feature type="domain" description="ABC transmembrane type-1" evidence="12">
    <location>
        <begin position="1"/>
        <end position="284"/>
    </location>
</feature>
<evidence type="ECO:0000256" key="1">
    <source>
        <dbReference type="ARBA" id="ARBA00004141"/>
    </source>
</evidence>
<feature type="transmembrane region" description="Helical" evidence="10">
    <location>
        <begin position="126"/>
        <end position="145"/>
    </location>
</feature>
<evidence type="ECO:0000256" key="2">
    <source>
        <dbReference type="ARBA" id="ARBA00022448"/>
    </source>
</evidence>
<dbReference type="SUPFAM" id="SSF52540">
    <property type="entry name" value="P-loop containing nucleoside triphosphate hydrolases"/>
    <property type="match status" value="2"/>
</dbReference>
<dbReference type="InterPro" id="IPR003439">
    <property type="entry name" value="ABC_transporter-like_ATP-bd"/>
</dbReference>
<sequence length="1403" mass="142673">MILRGMLDWLQRGDAAGLAGAWEGAGWAAALGASAVCAALLGTHTGVEAARVQSGVRAGVVAAVFRASLTRSPGATARVAAGAVVNHMSVDPQKLQDAVTSLHQMWALPLQVAVTLVLLWREVRLAFVAGLAVVVLMIPLNGYVARRIGALTEVMMRHRDGRVGRVEEAVSAPRALRLQGLESAVSRLIGLSRRPEMAALAARKYLDAVCVFLWASTPVLVSLATFAAVVWIDPAAAAPGAGAHPSADGGAALSPSSVFVAVSLLAQLIFPMNALPWVLAGTAEAIVSLGRLGRFVFESGDETMRAELSGAETRLARDAATSSRGAPGLAVVAQAALPAAMASAGSRDGVVLHATGQFEWFEDDDDAGRRNSPPGGSDGAADAAADAAAGAKRRGNSLSSDTGLDGGLELTHRLLAESGAAGAGGAGASLEAGERFRLVLPPGPGGVCVRAGECVAVVGRVGSGKTALLRSLCGHLRPVGGSAVLAPAFGGVGWAPQTPWVREASVLRNIDCLAGAGDGADLLVTRAVSAAQLDADAAAWPGGLSAVVKEGGDRLSGGQRKRVALARALSVRGCRACVLDAPLDALDAPVARAVFDRCLAPGRASLCGRAGVARMLSTHDPVIASRCDRVIALVKGRVVFDGPPGSLPPDAAAAAGLHGWEAASAAASRARRHAPRAAAGAHRPEGAGAAPATQQTVAGAASAAPAAAAVAERGGLSAEAAAGPGELEEAHAEAEAEAEAKEVRAVGAIQGRVCSSYCAAVGAWLAGSILASLAVMQATRNGADWWLAQWSAAVATDPGHVTPAGAGAGTEAIQKAIASWSPADLLGVLAGIAAANALATLARSFLFAWGGLRAARVTHDSFVESLLSAPLSVWDARPAAQLLNRASRDQFMLDETLPFQANILLAQAGGLLGTLAVIAYATNGWFLAALPPVAAMYVCLQRRYRTSSRELRRLDSLARSPLYSHFSSCAGGVDVLRAAGPRVLAQEALLCDSLLDESSRAWLASALAAQWLGLRLQVLGVAVILFAAAFAVGSRLLQPDTESGGLAGMAGLALSYAIPVVGGLQALINALAETEKEMVAVERIDDVIRDSKAALSAELEHAAALRASLPEACRDQVVVGGGARPRGGSPLRTPAGGCAAAPAAAAAAAAVVVKFDGAGLRYPSARRCAVTGATLEVRRGDRVGVLGRTGAGKTTALLALSGAVGVETGSVAVMGTDVRLKSRGELLRDVGWIPQSPFLFRGSVLFNVDPAGGSSPTRSPEREAAVVEALEACGFAVVGEPGGSVGASGGLAAPLSSVRRVSLSEPVEDWSAGERQLLSLARALLNRTPVLCVDEATSAVDEDSSERIRLALERFVSESGATALIIAHRPGTLAGCNRFVHVTDGTMREVSREDAMAIMAGLP</sequence>
<keyword evidence="2" id="KW-0813">Transport</keyword>
<evidence type="ECO:0000313" key="14">
    <source>
        <dbReference type="Proteomes" id="UP000322899"/>
    </source>
</evidence>
<dbReference type="EMBL" id="VLTO01000054">
    <property type="protein sequence ID" value="KAA0171399.1"/>
    <property type="molecule type" value="Genomic_DNA"/>
</dbReference>